<dbReference type="GO" id="GO:0042407">
    <property type="term" value="P:cristae formation"/>
    <property type="evidence" value="ECO:0007669"/>
    <property type="project" value="TreeGrafter"/>
</dbReference>
<dbReference type="PRINTS" id="PR00625">
    <property type="entry name" value="JDOMAIN"/>
</dbReference>
<sequence length="104" mass="11106">MPRSSSSSRSNTSNGGPDVDYYAVLNLLSSCTASEIKKSYQRLALTFHPDKANAANAQLAQVEFEKVKKAHAVLSDPATRAAYDAFGDKGVRMLESDPAGVDVV</sequence>
<dbReference type="Proteomes" id="UP001165122">
    <property type="component" value="Unassembled WGS sequence"/>
</dbReference>
<dbReference type="PROSITE" id="PS50076">
    <property type="entry name" value="DNAJ_2"/>
    <property type="match status" value="1"/>
</dbReference>
<evidence type="ECO:0000313" key="3">
    <source>
        <dbReference type="Proteomes" id="UP001165122"/>
    </source>
</evidence>
<dbReference type="SMART" id="SM00271">
    <property type="entry name" value="DnaJ"/>
    <property type="match status" value="1"/>
</dbReference>
<accession>A0A9W7AN23</accession>
<dbReference type="PANTHER" id="PTHR44157">
    <property type="entry name" value="DNAJ HOMOLOG SUBFAMILY C MEMBER 11"/>
    <property type="match status" value="1"/>
</dbReference>
<feature type="domain" description="J" evidence="1">
    <location>
        <begin position="20"/>
        <end position="87"/>
    </location>
</feature>
<proteinExistence type="predicted"/>
<dbReference type="Gene3D" id="1.10.287.110">
    <property type="entry name" value="DnaJ domain"/>
    <property type="match status" value="1"/>
</dbReference>
<dbReference type="InterPro" id="IPR052243">
    <property type="entry name" value="Mito_inner_membrane_organizer"/>
</dbReference>
<dbReference type="CDD" id="cd06257">
    <property type="entry name" value="DnaJ"/>
    <property type="match status" value="1"/>
</dbReference>
<dbReference type="SUPFAM" id="SSF46565">
    <property type="entry name" value="Chaperone J-domain"/>
    <property type="match status" value="1"/>
</dbReference>
<comment type="caution">
    <text evidence="2">The sequence shown here is derived from an EMBL/GenBank/DDBJ whole genome shotgun (WGS) entry which is preliminary data.</text>
</comment>
<dbReference type="PANTHER" id="PTHR44157:SF1">
    <property type="entry name" value="DNAJ HOMOLOG SUBFAMILY C MEMBER 11"/>
    <property type="match status" value="1"/>
</dbReference>
<dbReference type="InterPro" id="IPR001623">
    <property type="entry name" value="DnaJ_domain"/>
</dbReference>
<dbReference type="OrthoDB" id="18010at2759"/>
<dbReference type="Pfam" id="PF00226">
    <property type="entry name" value="DnaJ"/>
    <property type="match status" value="1"/>
</dbReference>
<gene>
    <name evidence="2" type="ORF">TrLO_g10608</name>
</gene>
<dbReference type="PROSITE" id="PS00636">
    <property type="entry name" value="DNAJ_1"/>
    <property type="match status" value="1"/>
</dbReference>
<dbReference type="EMBL" id="BRXW01000676">
    <property type="protein sequence ID" value="GMH73531.1"/>
    <property type="molecule type" value="Genomic_DNA"/>
</dbReference>
<dbReference type="InterPro" id="IPR036869">
    <property type="entry name" value="J_dom_sf"/>
</dbReference>
<dbReference type="AlphaFoldDB" id="A0A9W7AN23"/>
<keyword evidence="3" id="KW-1185">Reference proteome</keyword>
<organism evidence="2 3">
    <name type="scientific">Triparma laevis f. longispina</name>
    <dbReference type="NCBI Taxonomy" id="1714387"/>
    <lineage>
        <taxon>Eukaryota</taxon>
        <taxon>Sar</taxon>
        <taxon>Stramenopiles</taxon>
        <taxon>Ochrophyta</taxon>
        <taxon>Bolidophyceae</taxon>
        <taxon>Parmales</taxon>
        <taxon>Triparmaceae</taxon>
        <taxon>Triparma</taxon>
    </lineage>
</organism>
<dbReference type="PROSITE" id="PS51257">
    <property type="entry name" value="PROKAR_LIPOPROTEIN"/>
    <property type="match status" value="1"/>
</dbReference>
<dbReference type="GO" id="GO:0005739">
    <property type="term" value="C:mitochondrion"/>
    <property type="evidence" value="ECO:0007669"/>
    <property type="project" value="GOC"/>
</dbReference>
<evidence type="ECO:0000313" key="2">
    <source>
        <dbReference type="EMBL" id="GMH73531.1"/>
    </source>
</evidence>
<reference evidence="3" key="1">
    <citation type="journal article" date="2023" name="Commun. Biol.">
        <title>Genome analysis of Parmales, the sister group of diatoms, reveals the evolutionary specialization of diatoms from phago-mixotrophs to photoautotrophs.</title>
        <authorList>
            <person name="Ban H."/>
            <person name="Sato S."/>
            <person name="Yoshikawa S."/>
            <person name="Yamada K."/>
            <person name="Nakamura Y."/>
            <person name="Ichinomiya M."/>
            <person name="Sato N."/>
            <person name="Blanc-Mathieu R."/>
            <person name="Endo H."/>
            <person name="Kuwata A."/>
            <person name="Ogata H."/>
        </authorList>
    </citation>
    <scope>NUCLEOTIDE SEQUENCE [LARGE SCALE GENOMIC DNA]</scope>
    <source>
        <strain evidence="3">NIES 3700</strain>
    </source>
</reference>
<protein>
    <recommendedName>
        <fullName evidence="1">J domain-containing protein</fullName>
    </recommendedName>
</protein>
<evidence type="ECO:0000259" key="1">
    <source>
        <dbReference type="PROSITE" id="PS50076"/>
    </source>
</evidence>
<dbReference type="InterPro" id="IPR018253">
    <property type="entry name" value="DnaJ_domain_CS"/>
</dbReference>
<name>A0A9W7AN23_9STRA</name>